<keyword evidence="2" id="KW-1185">Reference proteome</keyword>
<keyword evidence="1" id="KW-0378">Hydrolase</keyword>
<evidence type="ECO:0000313" key="2">
    <source>
        <dbReference type="Proteomes" id="UP001076464"/>
    </source>
</evidence>
<dbReference type="Proteomes" id="UP001076464">
    <property type="component" value="Unassembled WGS sequence"/>
</dbReference>
<reference evidence="1" key="1">
    <citation type="submission" date="2022-08" db="EMBL/GenBank/DDBJ databases">
        <title>Genome sequencing of Pelomonas sp. UHG3.</title>
        <authorList>
            <person name="So Y."/>
        </authorList>
    </citation>
    <scope>NUCLEOTIDE SEQUENCE</scope>
    <source>
        <strain evidence="1">UHG3</strain>
    </source>
</reference>
<evidence type="ECO:0000313" key="1">
    <source>
        <dbReference type="EMBL" id="MCY4746683.1"/>
    </source>
</evidence>
<protein>
    <submittedName>
        <fullName evidence="1">Serine hydrolase</fullName>
    </submittedName>
</protein>
<gene>
    <name evidence="1" type="ORF">NYO99_17030</name>
</gene>
<proteinExistence type="predicted"/>
<sequence>MFFRTLTLALIAATALTACGGGNSSTTDTALQRSADQAVRAGLVGVAISHLGSTETTHAHAGVRRMASTAPLRADDSFMIGSTTKAMTSALAARLVERGAIAWTTSLADALPELAEVMLPAYRSVTLEQLLAHRGGVLALDGDDDAARLVSFLAERTDSLPTTAAGRLRLLATWALTQEPAARPGQDFLYSNVGYALAALMLEAATGQPYAELMARELAQPLGLQLSWTTAAAPLTDRPAGHAGAKGQQTPVAPEDPELAAWLDLLAPAGGGTTMSPAQFTHWVRWHLRALRGEATPLPDGYVRRLRTLKAGEYALGWAGSEVDGRPVLAHDGGWRGFTSLVIVDQRGRSASAAFTNTGDADWVAPLLNQTVLDLERARPPAP</sequence>
<accession>A0ACC6CE44</accession>
<name>A0ACC6CE44_9BURK</name>
<dbReference type="EMBL" id="JAPPUY010000004">
    <property type="protein sequence ID" value="MCY4746683.1"/>
    <property type="molecule type" value="Genomic_DNA"/>
</dbReference>
<organism evidence="1 2">
    <name type="scientific">Roseateles hydrophilus</name>
    <dbReference type="NCBI Taxonomy" id="2975054"/>
    <lineage>
        <taxon>Bacteria</taxon>
        <taxon>Pseudomonadati</taxon>
        <taxon>Pseudomonadota</taxon>
        <taxon>Betaproteobacteria</taxon>
        <taxon>Burkholderiales</taxon>
        <taxon>Sphaerotilaceae</taxon>
        <taxon>Roseateles</taxon>
    </lineage>
</organism>
<comment type="caution">
    <text evidence="1">The sequence shown here is derived from an EMBL/GenBank/DDBJ whole genome shotgun (WGS) entry which is preliminary data.</text>
</comment>